<keyword evidence="1" id="KW-1133">Transmembrane helix</keyword>
<feature type="transmembrane region" description="Helical" evidence="1">
    <location>
        <begin position="74"/>
        <end position="91"/>
    </location>
</feature>
<feature type="transmembrane region" description="Helical" evidence="1">
    <location>
        <begin position="14"/>
        <end position="37"/>
    </location>
</feature>
<gene>
    <name evidence="2" type="ORF">Sya03_14400</name>
</gene>
<sequence length="107" mass="11558">MTTTAPIFVDDVRLVLNVVVFVFALTLQGVAFVHCLTQRSEGFPAIGSLPKGAWLGIIGVALLLTLLFNRPRDLINIFSMIGIAAAAIYLLDVRVGLKELGDGKGFW</sequence>
<name>A0A8J3Y5E5_9ACTN</name>
<dbReference type="RefSeq" id="WP_203937405.1">
    <property type="nucleotide sequence ID" value="NZ_BAAAGJ010000019.1"/>
</dbReference>
<reference evidence="2" key="1">
    <citation type="submission" date="2021-01" db="EMBL/GenBank/DDBJ databases">
        <title>Whole genome shotgun sequence of Spirilliplanes yamanashiensis NBRC 15828.</title>
        <authorList>
            <person name="Komaki H."/>
            <person name="Tamura T."/>
        </authorList>
    </citation>
    <scope>NUCLEOTIDE SEQUENCE</scope>
    <source>
        <strain evidence="2">NBRC 15828</strain>
    </source>
</reference>
<keyword evidence="1" id="KW-0812">Transmembrane</keyword>
<evidence type="ECO:0008006" key="4">
    <source>
        <dbReference type="Google" id="ProtNLM"/>
    </source>
</evidence>
<evidence type="ECO:0000313" key="2">
    <source>
        <dbReference type="EMBL" id="GIJ02088.1"/>
    </source>
</evidence>
<feature type="transmembrane region" description="Helical" evidence="1">
    <location>
        <begin position="49"/>
        <end position="68"/>
    </location>
</feature>
<accession>A0A8J3Y5E5</accession>
<keyword evidence="3" id="KW-1185">Reference proteome</keyword>
<protein>
    <recommendedName>
        <fullName evidence="4">DUF2516 family protein</fullName>
    </recommendedName>
</protein>
<dbReference type="EMBL" id="BOOY01000008">
    <property type="protein sequence ID" value="GIJ02088.1"/>
    <property type="molecule type" value="Genomic_DNA"/>
</dbReference>
<evidence type="ECO:0000313" key="3">
    <source>
        <dbReference type="Proteomes" id="UP000652013"/>
    </source>
</evidence>
<organism evidence="2 3">
    <name type="scientific">Spirilliplanes yamanashiensis</name>
    <dbReference type="NCBI Taxonomy" id="42233"/>
    <lineage>
        <taxon>Bacteria</taxon>
        <taxon>Bacillati</taxon>
        <taxon>Actinomycetota</taxon>
        <taxon>Actinomycetes</taxon>
        <taxon>Micromonosporales</taxon>
        <taxon>Micromonosporaceae</taxon>
        <taxon>Spirilliplanes</taxon>
    </lineage>
</organism>
<dbReference type="Proteomes" id="UP000652013">
    <property type="component" value="Unassembled WGS sequence"/>
</dbReference>
<keyword evidence="1" id="KW-0472">Membrane</keyword>
<dbReference type="AlphaFoldDB" id="A0A8J3Y5E5"/>
<dbReference type="InterPro" id="IPR019662">
    <property type="entry name" value="DUF2516"/>
</dbReference>
<evidence type="ECO:0000256" key="1">
    <source>
        <dbReference type="SAM" id="Phobius"/>
    </source>
</evidence>
<comment type="caution">
    <text evidence="2">The sequence shown here is derived from an EMBL/GenBank/DDBJ whole genome shotgun (WGS) entry which is preliminary data.</text>
</comment>
<dbReference type="Pfam" id="PF10724">
    <property type="entry name" value="DUF2516"/>
    <property type="match status" value="1"/>
</dbReference>
<proteinExistence type="predicted"/>